<dbReference type="InterPro" id="IPR014756">
    <property type="entry name" value="Ig_E-set"/>
</dbReference>
<feature type="signal peptide" evidence="1">
    <location>
        <begin position="1"/>
        <end position="16"/>
    </location>
</feature>
<dbReference type="PROSITE" id="PS51257">
    <property type="entry name" value="PROKAR_LIPOPROTEIN"/>
    <property type="match status" value="1"/>
</dbReference>
<feature type="chain" id="PRO_5009313778" evidence="1">
    <location>
        <begin position="17"/>
        <end position="173"/>
    </location>
</feature>
<dbReference type="PANTHER" id="PTHR35573">
    <property type="entry name" value="PROTEIN CBG22129"/>
    <property type="match status" value="1"/>
</dbReference>
<dbReference type="Pfam" id="PF02221">
    <property type="entry name" value="E1_DerP2_DerF2"/>
    <property type="match status" value="1"/>
</dbReference>
<evidence type="ECO:0000313" key="4">
    <source>
        <dbReference type="WBParaSite" id="L893_g28509.t1"/>
    </source>
</evidence>
<accession>A0A1I7ZQ64</accession>
<keyword evidence="1" id="KW-0732">Signal</keyword>
<protein>
    <submittedName>
        <fullName evidence="4">ML domain-containing protein</fullName>
    </submittedName>
</protein>
<reference evidence="4" key="1">
    <citation type="submission" date="2016-11" db="UniProtKB">
        <authorList>
            <consortium name="WormBaseParasite"/>
        </authorList>
    </citation>
    <scope>IDENTIFICATION</scope>
</reference>
<dbReference type="SUPFAM" id="SSF81296">
    <property type="entry name" value="E set domains"/>
    <property type="match status" value="1"/>
</dbReference>
<dbReference type="AlphaFoldDB" id="A0A1I7ZQ64"/>
<dbReference type="WBParaSite" id="L893_g28509.t1">
    <property type="protein sequence ID" value="L893_g28509.t1"/>
    <property type="gene ID" value="L893_g28509"/>
</dbReference>
<name>A0A1I7ZQ64_9BILA</name>
<evidence type="ECO:0000256" key="1">
    <source>
        <dbReference type="SAM" id="SignalP"/>
    </source>
</evidence>
<keyword evidence="3" id="KW-1185">Reference proteome</keyword>
<evidence type="ECO:0000259" key="2">
    <source>
        <dbReference type="Pfam" id="PF02221"/>
    </source>
</evidence>
<evidence type="ECO:0000313" key="3">
    <source>
        <dbReference type="Proteomes" id="UP000095287"/>
    </source>
</evidence>
<dbReference type="PANTHER" id="PTHR35573:SF1">
    <property type="entry name" value="ML DOMAIN-CONTAINING PROTEIN"/>
    <property type="match status" value="1"/>
</dbReference>
<feature type="domain" description="MD-2-related lipid-recognition" evidence="2">
    <location>
        <begin position="53"/>
        <end position="169"/>
    </location>
</feature>
<dbReference type="Proteomes" id="UP000095287">
    <property type="component" value="Unplaced"/>
</dbReference>
<organism evidence="3 4">
    <name type="scientific">Steinernema glaseri</name>
    <dbReference type="NCBI Taxonomy" id="37863"/>
    <lineage>
        <taxon>Eukaryota</taxon>
        <taxon>Metazoa</taxon>
        <taxon>Ecdysozoa</taxon>
        <taxon>Nematoda</taxon>
        <taxon>Chromadorea</taxon>
        <taxon>Rhabditida</taxon>
        <taxon>Tylenchina</taxon>
        <taxon>Panagrolaimomorpha</taxon>
        <taxon>Strongyloidoidea</taxon>
        <taxon>Steinernematidae</taxon>
        <taxon>Steinernema</taxon>
    </lineage>
</organism>
<dbReference type="InterPro" id="IPR003172">
    <property type="entry name" value="ML_dom"/>
</dbReference>
<sequence>MLRYAVFAALLSVALACEAFPNNTQTTFNWWQCYDSKISYFKTTPEDASGKVEYPIVLSKPLNVVADIDNKGSVYNSLTMSIRIWEWGGFLGCQWNEINTFGLLSKLDACTHGVPCPIKTGRQTLTMTIDFSKFQAIIGLLKNNAPYQIEITLKDNSSGDKTCVMAQARALTH</sequence>
<proteinExistence type="predicted"/>